<accession>A0A9W4S656</accession>
<name>A0A9W4S656_9PEZI</name>
<dbReference type="Proteomes" id="UP001152533">
    <property type="component" value="Unassembled WGS sequence"/>
</dbReference>
<sequence length="321" mass="35545">MILGLYLLLKDDGAGFYADIRGVIDRFWGALDMMFRHIRFAALMNAAEGEQSWTVKGTCSAHAETPADAICSACDGKTEYDLVSALEHLHAGSGHTQSTGHKIPPAPHEDPCIVWLQNAKEAARGPLFFTLIEDLTIFKQDLGKVLDESRELHLFVARPGFRPEENVNHEAQANRQFQEQHRSGTQTEAPALPTSLLRAFQNIVALFCVQARMVLLTSREKEVEIRRNSRAYKGRTRYSRILETAITSLGTAREDMILAMTTGNTSSVRLGAVGAEYIVAMAMANVQTGAFRTGTGSSKVPQNVSGLRRELRRETKRRALT</sequence>
<evidence type="ECO:0000313" key="3">
    <source>
        <dbReference type="Proteomes" id="UP001152533"/>
    </source>
</evidence>
<organism evidence="2 3">
    <name type="scientific">Colletotrichum noveboracense</name>
    <dbReference type="NCBI Taxonomy" id="2664923"/>
    <lineage>
        <taxon>Eukaryota</taxon>
        <taxon>Fungi</taxon>
        <taxon>Dikarya</taxon>
        <taxon>Ascomycota</taxon>
        <taxon>Pezizomycotina</taxon>
        <taxon>Sordariomycetes</taxon>
        <taxon>Hypocreomycetidae</taxon>
        <taxon>Glomerellales</taxon>
        <taxon>Glomerellaceae</taxon>
        <taxon>Colletotrichum</taxon>
        <taxon>Colletotrichum gloeosporioides species complex</taxon>
    </lineage>
</organism>
<gene>
    <name evidence="2" type="ORF">CGXH109_LOCUS124189</name>
</gene>
<reference evidence="2" key="1">
    <citation type="submission" date="2022-08" db="EMBL/GenBank/DDBJ databases">
        <authorList>
            <person name="Giroux E."/>
            <person name="Giroux E."/>
        </authorList>
    </citation>
    <scope>NUCLEOTIDE SEQUENCE</scope>
    <source>
        <strain evidence="2">H1091258</strain>
    </source>
</reference>
<proteinExistence type="predicted"/>
<feature type="compositionally biased region" description="Polar residues" evidence="1">
    <location>
        <begin position="291"/>
        <end position="305"/>
    </location>
</feature>
<dbReference type="AlphaFoldDB" id="A0A9W4S656"/>
<protein>
    <submittedName>
        <fullName evidence="2">Uncharacterized protein</fullName>
    </submittedName>
</protein>
<keyword evidence="3" id="KW-1185">Reference proteome</keyword>
<evidence type="ECO:0000313" key="2">
    <source>
        <dbReference type="EMBL" id="CAI0653122.1"/>
    </source>
</evidence>
<dbReference type="EMBL" id="CAMGZC010001550">
    <property type="protein sequence ID" value="CAI0653122.1"/>
    <property type="molecule type" value="Genomic_DNA"/>
</dbReference>
<comment type="caution">
    <text evidence="2">The sequence shown here is derived from an EMBL/GenBank/DDBJ whole genome shotgun (WGS) entry which is preliminary data.</text>
</comment>
<feature type="region of interest" description="Disordered" evidence="1">
    <location>
        <begin position="291"/>
        <end position="321"/>
    </location>
</feature>
<evidence type="ECO:0000256" key="1">
    <source>
        <dbReference type="SAM" id="MobiDB-lite"/>
    </source>
</evidence>